<evidence type="ECO:0000313" key="4">
    <source>
        <dbReference type="EMBL" id="UUR07270.1"/>
    </source>
</evidence>
<feature type="domain" description="Nudix hydrolase" evidence="3">
    <location>
        <begin position="21"/>
        <end position="145"/>
    </location>
</feature>
<dbReference type="RefSeq" id="WP_249454882.1">
    <property type="nucleotide sequence ID" value="NZ_CP097253.1"/>
</dbReference>
<dbReference type="Proteomes" id="UP000831921">
    <property type="component" value="Chromosome"/>
</dbReference>
<gene>
    <name evidence="4" type="ORF">M1K48_09985</name>
</gene>
<comment type="cofactor">
    <cofactor evidence="1">
        <name>Mg(2+)</name>
        <dbReference type="ChEBI" id="CHEBI:18420"/>
    </cofactor>
</comment>
<dbReference type="PANTHER" id="PTHR43046">
    <property type="entry name" value="GDP-MANNOSE MANNOSYL HYDROLASE"/>
    <property type="match status" value="1"/>
</dbReference>
<proteinExistence type="predicted"/>
<keyword evidence="5" id="KW-1185">Reference proteome</keyword>
<name>A0ABY5MRZ7_9SPHN</name>
<dbReference type="Gene3D" id="3.90.79.10">
    <property type="entry name" value="Nucleoside Triphosphate Pyrophosphohydrolase"/>
    <property type="match status" value="1"/>
</dbReference>
<sequence length="153" mass="17106">MNRLLQFGWSLRRRLIGLLRLHTRGVKVMLFNRRSELLLIRNGYGDTGLFVLPGGGIARREEPLAAARRELAEEVGIADALLRHLGDYQTSAEGKRDHIALFHGTTDQPLRIDGHEVSEAGFFPPGNLPQATSPATRRRVREWLDGGPFSGAW</sequence>
<dbReference type="InterPro" id="IPR020084">
    <property type="entry name" value="NUDIX_hydrolase_CS"/>
</dbReference>
<evidence type="ECO:0000313" key="5">
    <source>
        <dbReference type="Proteomes" id="UP000831921"/>
    </source>
</evidence>
<dbReference type="Pfam" id="PF00293">
    <property type="entry name" value="NUDIX"/>
    <property type="match status" value="1"/>
</dbReference>
<dbReference type="PANTHER" id="PTHR43046:SF16">
    <property type="entry name" value="ADP-RIBOSE PYROPHOSPHATASE YJHB-RELATED"/>
    <property type="match status" value="1"/>
</dbReference>
<organism evidence="4 5">
    <name type="scientific">Sphingomonas glaciei</name>
    <dbReference type="NCBI Taxonomy" id="2938948"/>
    <lineage>
        <taxon>Bacteria</taxon>
        <taxon>Pseudomonadati</taxon>
        <taxon>Pseudomonadota</taxon>
        <taxon>Alphaproteobacteria</taxon>
        <taxon>Sphingomonadales</taxon>
        <taxon>Sphingomonadaceae</taxon>
        <taxon>Sphingomonas</taxon>
    </lineage>
</organism>
<dbReference type="InterPro" id="IPR000086">
    <property type="entry name" value="NUDIX_hydrolase_dom"/>
</dbReference>
<protein>
    <submittedName>
        <fullName evidence="4">NUDIX domain-containing protein</fullName>
    </submittedName>
</protein>
<keyword evidence="2" id="KW-0378">Hydrolase</keyword>
<dbReference type="SUPFAM" id="SSF55811">
    <property type="entry name" value="Nudix"/>
    <property type="match status" value="1"/>
</dbReference>
<dbReference type="EMBL" id="CP097253">
    <property type="protein sequence ID" value="UUR07270.1"/>
    <property type="molecule type" value="Genomic_DNA"/>
</dbReference>
<reference evidence="4 5" key="1">
    <citation type="submission" date="2022-05" db="EMBL/GenBank/DDBJ databases">
        <title>S8-45 Sphingomonas ultraviolaceadurans.</title>
        <authorList>
            <person name="Liu Y."/>
        </authorList>
    </citation>
    <scope>NUCLEOTIDE SEQUENCE [LARGE SCALE GENOMIC DNA]</scope>
    <source>
        <strain evidence="4 5">S8-45</strain>
    </source>
</reference>
<accession>A0ABY5MRZ7</accession>
<evidence type="ECO:0000256" key="2">
    <source>
        <dbReference type="ARBA" id="ARBA00022801"/>
    </source>
</evidence>
<dbReference type="PROSITE" id="PS00893">
    <property type="entry name" value="NUDIX_BOX"/>
    <property type="match status" value="1"/>
</dbReference>
<evidence type="ECO:0000256" key="1">
    <source>
        <dbReference type="ARBA" id="ARBA00001946"/>
    </source>
</evidence>
<evidence type="ECO:0000259" key="3">
    <source>
        <dbReference type="PROSITE" id="PS51462"/>
    </source>
</evidence>
<dbReference type="InterPro" id="IPR015797">
    <property type="entry name" value="NUDIX_hydrolase-like_dom_sf"/>
</dbReference>
<dbReference type="PROSITE" id="PS51462">
    <property type="entry name" value="NUDIX"/>
    <property type="match status" value="1"/>
</dbReference>